<evidence type="ECO:0000313" key="11">
    <source>
        <dbReference type="Proteomes" id="UP000049855"/>
    </source>
</evidence>
<dbReference type="PANTHER" id="PTHR43675">
    <property type="entry name" value="ARSENITE METHYLTRANSFERASE"/>
    <property type="match status" value="1"/>
</dbReference>
<comment type="catalytic activity">
    <reaction evidence="7">
        <text>arsenic triglutathione + 2 [thioredoxin]-dithiol + 2 S-adenosyl-L-methionine + H2O = dimethylarsinous acid + 2 [thioredoxin]-disulfide + 3 glutathione + 2 S-adenosyl-L-homocysteine + 2 H(+)</text>
        <dbReference type="Rhea" id="RHEA:69464"/>
        <dbReference type="Rhea" id="RHEA-COMP:10698"/>
        <dbReference type="Rhea" id="RHEA-COMP:10700"/>
        <dbReference type="ChEBI" id="CHEBI:15377"/>
        <dbReference type="ChEBI" id="CHEBI:15378"/>
        <dbReference type="ChEBI" id="CHEBI:23808"/>
        <dbReference type="ChEBI" id="CHEBI:29950"/>
        <dbReference type="ChEBI" id="CHEBI:50058"/>
        <dbReference type="ChEBI" id="CHEBI:57856"/>
        <dbReference type="ChEBI" id="CHEBI:57925"/>
        <dbReference type="ChEBI" id="CHEBI:59789"/>
        <dbReference type="ChEBI" id="CHEBI:183640"/>
        <dbReference type="EC" id="2.1.1.137"/>
    </reaction>
</comment>
<accession>A0A0U1KUE4</accession>
<keyword evidence="1 10" id="KW-0808">Transferase</keyword>
<comment type="catalytic activity">
    <reaction evidence="8">
        <text>arsenic triglutathione + 3 [thioredoxin]-dithiol + 3 S-adenosyl-L-methionine = trimethylarsine + 3 [thioredoxin]-disulfide + 3 glutathione + 3 S-adenosyl-L-homocysteine + 3 H(+)</text>
        <dbReference type="Rhea" id="RHEA:69432"/>
        <dbReference type="Rhea" id="RHEA-COMP:10698"/>
        <dbReference type="Rhea" id="RHEA-COMP:10700"/>
        <dbReference type="ChEBI" id="CHEBI:15378"/>
        <dbReference type="ChEBI" id="CHEBI:27130"/>
        <dbReference type="ChEBI" id="CHEBI:29950"/>
        <dbReference type="ChEBI" id="CHEBI:50058"/>
        <dbReference type="ChEBI" id="CHEBI:57856"/>
        <dbReference type="ChEBI" id="CHEBI:57925"/>
        <dbReference type="ChEBI" id="CHEBI:59789"/>
        <dbReference type="ChEBI" id="CHEBI:183640"/>
        <dbReference type="EC" id="2.1.1.137"/>
    </reaction>
</comment>
<dbReference type="AlphaFoldDB" id="A0A0U1KUE4"/>
<gene>
    <name evidence="10" type="ORF">SpAn4DRAFT_1843</name>
</gene>
<dbReference type="InterPro" id="IPR026669">
    <property type="entry name" value="Arsenite_MeTrfase-like"/>
</dbReference>
<dbReference type="CDD" id="cd02440">
    <property type="entry name" value="AdoMet_MTases"/>
    <property type="match status" value="1"/>
</dbReference>
<evidence type="ECO:0000256" key="4">
    <source>
        <dbReference type="ARBA" id="ARBA00034521"/>
    </source>
</evidence>
<dbReference type="InterPro" id="IPR025714">
    <property type="entry name" value="Methyltranfer_dom"/>
</dbReference>
<evidence type="ECO:0000313" key="10">
    <source>
        <dbReference type="EMBL" id="CQR70865.1"/>
    </source>
</evidence>
<dbReference type="PANTHER" id="PTHR43675:SF8">
    <property type="entry name" value="ARSENITE METHYLTRANSFERASE"/>
    <property type="match status" value="1"/>
</dbReference>
<evidence type="ECO:0000256" key="7">
    <source>
        <dbReference type="ARBA" id="ARBA00047943"/>
    </source>
</evidence>
<evidence type="ECO:0000256" key="1">
    <source>
        <dbReference type="ARBA" id="ARBA00022679"/>
    </source>
</evidence>
<evidence type="ECO:0000256" key="6">
    <source>
        <dbReference type="ARBA" id="ARBA00047941"/>
    </source>
</evidence>
<keyword evidence="2" id="KW-0949">S-adenosyl-L-methionine</keyword>
<name>A0A0U1KUE4_9FIRM</name>
<organism evidence="10 11">
    <name type="scientific">Sporomusa ovata</name>
    <dbReference type="NCBI Taxonomy" id="2378"/>
    <lineage>
        <taxon>Bacteria</taxon>
        <taxon>Bacillati</taxon>
        <taxon>Bacillota</taxon>
        <taxon>Negativicutes</taxon>
        <taxon>Selenomonadales</taxon>
        <taxon>Sporomusaceae</taxon>
        <taxon>Sporomusa</taxon>
    </lineage>
</organism>
<dbReference type="PROSITE" id="PS51257">
    <property type="entry name" value="PROKAR_LIPOPROTEIN"/>
    <property type="match status" value="1"/>
</dbReference>
<evidence type="ECO:0000256" key="2">
    <source>
        <dbReference type="ARBA" id="ARBA00022691"/>
    </source>
</evidence>
<dbReference type="SUPFAM" id="SSF53335">
    <property type="entry name" value="S-adenosyl-L-methionine-dependent methyltransferases"/>
    <property type="match status" value="1"/>
</dbReference>
<dbReference type="Proteomes" id="UP000049855">
    <property type="component" value="Unassembled WGS sequence"/>
</dbReference>
<keyword evidence="10" id="KW-0489">Methyltransferase</keyword>
<dbReference type="GO" id="GO:0032259">
    <property type="term" value="P:methylation"/>
    <property type="evidence" value="ECO:0007669"/>
    <property type="project" value="UniProtKB-KW"/>
</dbReference>
<dbReference type="EMBL" id="CTRP01000003">
    <property type="protein sequence ID" value="CQR70865.1"/>
    <property type="molecule type" value="Genomic_DNA"/>
</dbReference>
<dbReference type="EC" id="2.1.1.137" evidence="4"/>
<feature type="domain" description="Methyltransferase" evidence="9">
    <location>
        <begin position="80"/>
        <end position="223"/>
    </location>
</feature>
<dbReference type="GO" id="GO:0030791">
    <property type="term" value="F:arsenite methyltransferase activity"/>
    <property type="evidence" value="ECO:0007669"/>
    <property type="project" value="UniProtKB-EC"/>
</dbReference>
<dbReference type="Gene3D" id="3.40.50.150">
    <property type="entry name" value="Vaccinia Virus protein VP39"/>
    <property type="match status" value="1"/>
</dbReference>
<evidence type="ECO:0000256" key="5">
    <source>
        <dbReference type="ARBA" id="ARBA00034545"/>
    </source>
</evidence>
<dbReference type="InterPro" id="IPR029063">
    <property type="entry name" value="SAM-dependent_MTases_sf"/>
</dbReference>
<sequence length="277" mass="29654">MSETIREVVKKRYAKAITGRKGCCGGGSLGSSCCDTGLSKATKMITGNLYSESEVEGLPEDLIATSFGCGNPTALAQLYPGETVLDLGSGAGLDVLLSAKRVGPYGKAYGLDMTDEMLEEAKQNQRKSGLSNVEFLKGHIEDIPLPDNSVDVIISNCVINLSGDKDKVLNECFRVLKPGGRVAVSDIVLKKALPPKLQQDMTAWAGCIAGALSDTEYQGKLTTAGFENIEVQVTQVYDFTESDSEMFAQLSKEELVQLEGAIVSSFIRARKPKVNVV</sequence>
<dbReference type="Pfam" id="PF13847">
    <property type="entry name" value="Methyltransf_31"/>
    <property type="match status" value="1"/>
</dbReference>
<evidence type="ECO:0000259" key="9">
    <source>
        <dbReference type="Pfam" id="PF13847"/>
    </source>
</evidence>
<keyword evidence="11" id="KW-1185">Reference proteome</keyword>
<dbReference type="RefSeq" id="WP_021169583.1">
    <property type="nucleotide sequence ID" value="NZ_CTRP01000003.1"/>
</dbReference>
<protein>
    <recommendedName>
        <fullName evidence="5">Arsenite methyltransferase</fullName>
        <ecNumber evidence="4">2.1.1.137</ecNumber>
    </recommendedName>
</protein>
<comment type="similarity">
    <text evidence="3">Belongs to the methyltransferase superfamily. Arsenite methyltransferase family.</text>
</comment>
<proteinExistence type="inferred from homology"/>
<dbReference type="NCBIfam" id="NF008823">
    <property type="entry name" value="PRK11873.1"/>
    <property type="match status" value="1"/>
</dbReference>
<evidence type="ECO:0000256" key="3">
    <source>
        <dbReference type="ARBA" id="ARBA00034487"/>
    </source>
</evidence>
<comment type="catalytic activity">
    <reaction evidence="6">
        <text>arsenic triglutathione + [thioredoxin]-dithiol + S-adenosyl-L-methionine + 2 H2O = methylarsonous acid + [thioredoxin]-disulfide + 3 glutathione + S-adenosyl-L-homocysteine + H(+)</text>
        <dbReference type="Rhea" id="RHEA:69460"/>
        <dbReference type="Rhea" id="RHEA-COMP:10698"/>
        <dbReference type="Rhea" id="RHEA-COMP:10700"/>
        <dbReference type="ChEBI" id="CHEBI:15377"/>
        <dbReference type="ChEBI" id="CHEBI:15378"/>
        <dbReference type="ChEBI" id="CHEBI:17826"/>
        <dbReference type="ChEBI" id="CHEBI:29950"/>
        <dbReference type="ChEBI" id="CHEBI:50058"/>
        <dbReference type="ChEBI" id="CHEBI:57856"/>
        <dbReference type="ChEBI" id="CHEBI:57925"/>
        <dbReference type="ChEBI" id="CHEBI:59789"/>
        <dbReference type="ChEBI" id="CHEBI:183640"/>
        <dbReference type="EC" id="2.1.1.137"/>
    </reaction>
</comment>
<reference evidence="11" key="1">
    <citation type="submission" date="2015-03" db="EMBL/GenBank/DDBJ databases">
        <authorList>
            <person name="Nijsse Bart"/>
        </authorList>
    </citation>
    <scope>NUCLEOTIDE SEQUENCE [LARGE SCALE GENOMIC DNA]</scope>
</reference>
<evidence type="ECO:0000256" key="8">
    <source>
        <dbReference type="ARBA" id="ARBA00048428"/>
    </source>
</evidence>